<evidence type="ECO:0000256" key="1">
    <source>
        <dbReference type="SAM" id="Phobius"/>
    </source>
</evidence>
<dbReference type="RefSeq" id="WP_163889203.1">
    <property type="nucleotide sequence ID" value="NZ_JAAFYS010000001.1"/>
</dbReference>
<reference evidence="2 3" key="1">
    <citation type="submission" date="2020-02" db="EMBL/GenBank/DDBJ databases">
        <title>Pseudoroseicyclus tamarix, sp. nov., isolated from offshore sediment of a Tamarix chinensis forest.</title>
        <authorList>
            <person name="Gai Y."/>
        </authorList>
    </citation>
    <scope>NUCLEOTIDE SEQUENCE [LARGE SCALE GENOMIC DNA]</scope>
    <source>
        <strain evidence="2 3">CLL3-39</strain>
    </source>
</reference>
<dbReference type="AlphaFoldDB" id="A0A6B2JNS5"/>
<organism evidence="2 3">
    <name type="scientific">Pseudoroseicyclus tamaricis</name>
    <dbReference type="NCBI Taxonomy" id="2705421"/>
    <lineage>
        <taxon>Bacteria</taxon>
        <taxon>Pseudomonadati</taxon>
        <taxon>Pseudomonadota</taxon>
        <taxon>Alphaproteobacteria</taxon>
        <taxon>Rhodobacterales</taxon>
        <taxon>Paracoccaceae</taxon>
        <taxon>Pseudoroseicyclus</taxon>
    </lineage>
</organism>
<keyword evidence="3" id="KW-1185">Reference proteome</keyword>
<protein>
    <submittedName>
        <fullName evidence="2">Uncharacterized protein</fullName>
    </submittedName>
</protein>
<evidence type="ECO:0000313" key="3">
    <source>
        <dbReference type="Proteomes" id="UP000474757"/>
    </source>
</evidence>
<dbReference type="EMBL" id="JAAGAB010000001">
    <property type="protein sequence ID" value="NDU99584.1"/>
    <property type="molecule type" value="Genomic_DNA"/>
</dbReference>
<feature type="transmembrane region" description="Helical" evidence="1">
    <location>
        <begin position="46"/>
        <end position="67"/>
    </location>
</feature>
<proteinExistence type="predicted"/>
<keyword evidence="1" id="KW-0472">Membrane</keyword>
<name>A0A6B2JNS5_9RHOB</name>
<gene>
    <name evidence="2" type="ORF">GZA08_01190</name>
</gene>
<sequence>MIRLMLFVFLIALVAVCALAALVLVRLARGRPGPAALTREGALPPAVTGTAYAVLIALLTGVSTGLIGGL</sequence>
<keyword evidence="1" id="KW-0812">Transmembrane</keyword>
<evidence type="ECO:0000313" key="2">
    <source>
        <dbReference type="EMBL" id="NDU99584.1"/>
    </source>
</evidence>
<comment type="caution">
    <text evidence="2">The sequence shown here is derived from an EMBL/GenBank/DDBJ whole genome shotgun (WGS) entry which is preliminary data.</text>
</comment>
<keyword evidence="1" id="KW-1133">Transmembrane helix</keyword>
<dbReference type="Proteomes" id="UP000474757">
    <property type="component" value="Unassembled WGS sequence"/>
</dbReference>
<accession>A0A6B2JNS5</accession>